<reference evidence="1" key="2">
    <citation type="submission" date="2015-03" db="EMBL/GenBank/DDBJ databases">
        <authorList>
            <person name="Murphy D."/>
        </authorList>
    </citation>
    <scope>NUCLEOTIDE SEQUENCE [LARGE SCALE GENOMIC DNA]</scope>
    <source>
        <strain evidence="1">K00500041</strain>
    </source>
</reference>
<evidence type="ECO:0000313" key="1">
    <source>
        <dbReference type="EMBL" id="COV88824.1"/>
    </source>
</evidence>
<dbReference type="EMBL" id="CSBK01001482">
    <property type="protein sequence ID" value="COY72576.1"/>
    <property type="molecule type" value="Genomic_DNA"/>
</dbReference>
<dbReference type="Proteomes" id="UP000038802">
    <property type="component" value="Unassembled WGS sequence"/>
</dbReference>
<accession>A0A0U0T8Y3</accession>
<dbReference type="AlphaFoldDB" id="A0A0U0T8Y3"/>
<organism evidence="1 3">
    <name type="scientific">Mycobacterium tuberculosis</name>
    <dbReference type="NCBI Taxonomy" id="1773"/>
    <lineage>
        <taxon>Bacteria</taxon>
        <taxon>Bacillati</taxon>
        <taxon>Actinomycetota</taxon>
        <taxon>Actinomycetes</taxon>
        <taxon>Mycobacteriales</taxon>
        <taxon>Mycobacteriaceae</taxon>
        <taxon>Mycobacterium</taxon>
        <taxon>Mycobacterium tuberculosis complex</taxon>
    </lineage>
</organism>
<evidence type="ECO:0000313" key="2">
    <source>
        <dbReference type="EMBL" id="COY72576.1"/>
    </source>
</evidence>
<sequence length="86" mass="9390">MQVAQVDQGGFVGIVVGQLEMADLGAHHRLSAGRQRRVAHHAPFVVVDVARLLLGRERVTLPLHRQHQVGLLDHLCGIQAHVGLVQ</sequence>
<reference evidence="2" key="1">
    <citation type="submission" date="2015-03" db="EMBL/GenBank/DDBJ databases">
        <authorList>
            <consortium name="Pathogen Informatics"/>
            <person name="Murphy D."/>
        </authorList>
    </citation>
    <scope>NUCLEOTIDE SEQUENCE</scope>
    <source>
        <strain evidence="2">N09902308</strain>
    </source>
</reference>
<evidence type="ECO:0000313" key="3">
    <source>
        <dbReference type="Proteomes" id="UP000038802"/>
    </source>
</evidence>
<dbReference type="Proteomes" id="UP000039021">
    <property type="component" value="Unassembled WGS sequence"/>
</dbReference>
<proteinExistence type="predicted"/>
<protein>
    <submittedName>
        <fullName evidence="1">Uncharacterized protein</fullName>
    </submittedName>
</protein>
<reference evidence="3 4" key="3">
    <citation type="submission" date="2015-03" db="EMBL/GenBank/DDBJ databases">
        <authorList>
            <consortium name="Pathogen Informatics"/>
        </authorList>
    </citation>
    <scope>NUCLEOTIDE SEQUENCE [LARGE SCALE GENOMIC DNA]</scope>
    <source>
        <strain evidence="3">K00500041</strain>
        <strain evidence="4">N09902308</strain>
    </source>
</reference>
<evidence type="ECO:0000313" key="4">
    <source>
        <dbReference type="Proteomes" id="UP000039021"/>
    </source>
</evidence>
<name>A0A0U0T8Y3_MYCTX</name>
<gene>
    <name evidence="1" type="ORF">ERS007703_02243</name>
    <name evidence="2" type="ORF">ERS007739_03013</name>
</gene>
<dbReference type="EMBL" id="CSAE01000232">
    <property type="protein sequence ID" value="COV88824.1"/>
    <property type="molecule type" value="Genomic_DNA"/>
</dbReference>